<dbReference type="InterPro" id="IPR036942">
    <property type="entry name" value="Beta-barrel_TonB_sf"/>
</dbReference>
<evidence type="ECO:0000259" key="13">
    <source>
        <dbReference type="Pfam" id="PF00593"/>
    </source>
</evidence>
<dbReference type="Pfam" id="PF00593">
    <property type="entry name" value="TonB_dep_Rec_b-barrel"/>
    <property type="match status" value="1"/>
</dbReference>
<evidence type="ECO:0000256" key="2">
    <source>
        <dbReference type="ARBA" id="ARBA00022448"/>
    </source>
</evidence>
<dbReference type="Pfam" id="PF07715">
    <property type="entry name" value="Plug"/>
    <property type="match status" value="1"/>
</dbReference>
<sequence>MKKVLLLGLAFLFVSAAAFAQGRVVTGTVISSDDNQPIPGVTVIVKGTTVGTATDLDGKYSLNVPESSSVLSFSFLGYSPQEINIGTRSIIDLTMSSDMTSLNEVIVTGYGTQTKREITGAVSSVGGESIQNLPLQSFDRALQGRAAGVLVQNASGIPGGALRVRIRGQGSINAGNDPLYIVDGVQFNNADNASNVSTNPLASINPNDIETMEILKDAAASIYGSQAANGVVIITTKRGKKGKTQVNFNTYTGWVTPIRQVEMMNSQEFINYRLLAFRNNRQRFPTTAALTNEGVARRDALNGLTASDWPVLGQVGNLNTVAGVQALANIPESELMAFIDGLETYDWQNEIFQQTGRIRNYELSARGGSDNTRFYISGGYNKQEGQIRQFDFERANIRFNIDHDLNKKVTIETQLNASTILQNATVTGGSQFENPTFAGLLILPFNPFYNSNERDDFREPLAGILQENPLKSLAFNERNNRTNQLNGNIALNYKITDKLRFRTFYGLDYRAIQENRYTDPRTFGGRNNAGSAFAQYQTNTNFITTQQLNYSHQINPKNRIDVMLGAEYRSEANEAFSVSAQGFPTPQFRTIQSAAEPTGAGGFFTEWKNAGVFTNVKYAFDNKFFVNGTLRYDGSSRFGFDKRWGLFPSIGASYVLSEEEFLKGSSFLDDLKIRASYGTAGNNRISNFASRGLVSSAGAGNYLNTPGLTISGLANNMLSWETQITTNFGVDFAFLEGRISGSVDAYKRLSTDLLLDRSLPNTSGYGSISENVGELENRGIEVALNAVIINSGGFKWNTAFNIAFQDQKLLSLFEGQENIGTALQVGHPLNLYYAPRYAGVNPATGRPMFYDRNGNITYQPTNGSTIGDENDDRVILGNTNSDFFGGWTHNFSYKGFSLEVLFQYDYGKIGQDGTGGFAYNPYETRLNLYSRLLDIVWREPGDIVSMPRPNSAAEVGGVGIGTHRTLQDLSYIRLKQATLAYEVPARFLSRYAVSRARIYAQGINLWTLDKFTGLDVEFTGGSTTGIFPPSKNYTVGVQLTF</sequence>
<dbReference type="InterPro" id="IPR039426">
    <property type="entry name" value="TonB-dep_rcpt-like"/>
</dbReference>
<proteinExistence type="inferred from homology"/>
<feature type="domain" description="TonB-dependent receptor plug" evidence="14">
    <location>
        <begin position="115"/>
        <end position="231"/>
    </location>
</feature>
<evidence type="ECO:0000256" key="11">
    <source>
        <dbReference type="RuleBase" id="RU003357"/>
    </source>
</evidence>
<evidence type="ECO:0000259" key="14">
    <source>
        <dbReference type="Pfam" id="PF07715"/>
    </source>
</evidence>
<dbReference type="EMBL" id="JAKZGO010000013">
    <property type="protein sequence ID" value="MCH7414812.1"/>
    <property type="molecule type" value="Genomic_DNA"/>
</dbReference>
<evidence type="ECO:0000256" key="10">
    <source>
        <dbReference type="PROSITE-ProRule" id="PRU01360"/>
    </source>
</evidence>
<gene>
    <name evidence="15" type="ORF">MM213_15025</name>
</gene>
<evidence type="ECO:0000313" key="15">
    <source>
        <dbReference type="EMBL" id="MCH7414812.1"/>
    </source>
</evidence>
<dbReference type="PANTHER" id="PTHR30069:SF29">
    <property type="entry name" value="HEMOGLOBIN AND HEMOGLOBIN-HAPTOGLOBIN-BINDING PROTEIN 1-RELATED"/>
    <property type="match status" value="1"/>
</dbReference>
<dbReference type="Gene3D" id="2.40.170.20">
    <property type="entry name" value="TonB-dependent receptor, beta-barrel domain"/>
    <property type="match status" value="1"/>
</dbReference>
<dbReference type="Gene3D" id="2.60.40.1120">
    <property type="entry name" value="Carboxypeptidase-like, regulatory domain"/>
    <property type="match status" value="1"/>
</dbReference>
<dbReference type="InterPro" id="IPR023996">
    <property type="entry name" value="TonB-dep_OMP_SusC/RagA"/>
</dbReference>
<evidence type="ECO:0000256" key="7">
    <source>
        <dbReference type="ARBA" id="ARBA00023136"/>
    </source>
</evidence>
<keyword evidence="2 10" id="KW-0813">Transport</keyword>
<keyword evidence="4 10" id="KW-0812">Transmembrane</keyword>
<dbReference type="InterPro" id="IPR037066">
    <property type="entry name" value="Plug_dom_sf"/>
</dbReference>
<feature type="chain" id="PRO_5046387815" evidence="12">
    <location>
        <begin position="21"/>
        <end position="1041"/>
    </location>
</feature>
<keyword evidence="7 10" id="KW-0472">Membrane</keyword>
<dbReference type="SUPFAM" id="SSF49464">
    <property type="entry name" value="Carboxypeptidase regulatory domain-like"/>
    <property type="match status" value="1"/>
</dbReference>
<dbReference type="SUPFAM" id="SSF56935">
    <property type="entry name" value="Porins"/>
    <property type="match status" value="1"/>
</dbReference>
<keyword evidence="5 12" id="KW-0732">Signal</keyword>
<comment type="caution">
    <text evidence="15">The sequence shown here is derived from an EMBL/GenBank/DDBJ whole genome shotgun (WGS) entry which is preliminary data.</text>
</comment>
<evidence type="ECO:0000256" key="8">
    <source>
        <dbReference type="ARBA" id="ARBA00023170"/>
    </source>
</evidence>
<evidence type="ECO:0000313" key="16">
    <source>
        <dbReference type="Proteomes" id="UP001165430"/>
    </source>
</evidence>
<dbReference type="InterPro" id="IPR000531">
    <property type="entry name" value="Beta-barrel_TonB"/>
</dbReference>
<dbReference type="Gene3D" id="2.170.130.10">
    <property type="entry name" value="TonB-dependent receptor, plug domain"/>
    <property type="match status" value="1"/>
</dbReference>
<feature type="domain" description="TonB-dependent receptor-like beta-barrel" evidence="13">
    <location>
        <begin position="469"/>
        <end position="807"/>
    </location>
</feature>
<evidence type="ECO:0000256" key="1">
    <source>
        <dbReference type="ARBA" id="ARBA00004571"/>
    </source>
</evidence>
<name>A0ABS9VEE8_9BACT</name>
<organism evidence="15 16">
    <name type="scientific">Belliella alkalica</name>
    <dbReference type="NCBI Taxonomy" id="1730871"/>
    <lineage>
        <taxon>Bacteria</taxon>
        <taxon>Pseudomonadati</taxon>
        <taxon>Bacteroidota</taxon>
        <taxon>Cytophagia</taxon>
        <taxon>Cytophagales</taxon>
        <taxon>Cyclobacteriaceae</taxon>
        <taxon>Belliella</taxon>
    </lineage>
</organism>
<dbReference type="PROSITE" id="PS52016">
    <property type="entry name" value="TONB_DEPENDENT_REC_3"/>
    <property type="match status" value="1"/>
</dbReference>
<feature type="signal peptide" evidence="12">
    <location>
        <begin position="1"/>
        <end position="20"/>
    </location>
</feature>
<accession>A0ABS9VEE8</accession>
<dbReference type="PANTHER" id="PTHR30069">
    <property type="entry name" value="TONB-DEPENDENT OUTER MEMBRANE RECEPTOR"/>
    <property type="match status" value="1"/>
</dbReference>
<dbReference type="NCBIfam" id="TIGR04056">
    <property type="entry name" value="OMP_RagA_SusC"/>
    <property type="match status" value="1"/>
</dbReference>
<comment type="subcellular location">
    <subcellularLocation>
        <location evidence="1 10">Cell outer membrane</location>
        <topology evidence="1 10">Multi-pass membrane protein</topology>
    </subcellularLocation>
</comment>
<evidence type="ECO:0000256" key="6">
    <source>
        <dbReference type="ARBA" id="ARBA00023077"/>
    </source>
</evidence>
<comment type="similarity">
    <text evidence="10 11">Belongs to the TonB-dependent receptor family.</text>
</comment>
<dbReference type="InterPro" id="IPR023997">
    <property type="entry name" value="TonB-dep_OMP_SusC/RagA_CS"/>
</dbReference>
<dbReference type="Proteomes" id="UP001165430">
    <property type="component" value="Unassembled WGS sequence"/>
</dbReference>
<evidence type="ECO:0000256" key="4">
    <source>
        <dbReference type="ARBA" id="ARBA00022692"/>
    </source>
</evidence>
<protein>
    <submittedName>
        <fullName evidence="15">TonB-dependent receptor</fullName>
    </submittedName>
</protein>
<evidence type="ECO:0000256" key="9">
    <source>
        <dbReference type="ARBA" id="ARBA00023237"/>
    </source>
</evidence>
<keyword evidence="8 15" id="KW-0675">Receptor</keyword>
<dbReference type="InterPro" id="IPR008969">
    <property type="entry name" value="CarboxyPept-like_regulatory"/>
</dbReference>
<dbReference type="NCBIfam" id="TIGR04057">
    <property type="entry name" value="SusC_RagA_signa"/>
    <property type="match status" value="1"/>
</dbReference>
<keyword evidence="16" id="KW-1185">Reference proteome</keyword>
<evidence type="ECO:0000256" key="5">
    <source>
        <dbReference type="ARBA" id="ARBA00022729"/>
    </source>
</evidence>
<keyword evidence="6 11" id="KW-0798">TonB box</keyword>
<dbReference type="Pfam" id="PF13715">
    <property type="entry name" value="CarbopepD_reg_2"/>
    <property type="match status" value="1"/>
</dbReference>
<dbReference type="InterPro" id="IPR012910">
    <property type="entry name" value="Plug_dom"/>
</dbReference>
<keyword evidence="9 10" id="KW-0998">Cell outer membrane</keyword>
<evidence type="ECO:0000256" key="3">
    <source>
        <dbReference type="ARBA" id="ARBA00022452"/>
    </source>
</evidence>
<evidence type="ECO:0000256" key="12">
    <source>
        <dbReference type="SAM" id="SignalP"/>
    </source>
</evidence>
<reference evidence="15" key="1">
    <citation type="submission" date="2022-03" db="EMBL/GenBank/DDBJ databases">
        <title>De novo assembled genomes of Belliella spp. (Cyclobacteriaceae) strains.</title>
        <authorList>
            <person name="Szabo A."/>
            <person name="Korponai K."/>
            <person name="Felfoldi T."/>
        </authorList>
    </citation>
    <scope>NUCLEOTIDE SEQUENCE</scope>
    <source>
        <strain evidence="15">DSM 111903</strain>
    </source>
</reference>
<keyword evidence="3 10" id="KW-1134">Transmembrane beta strand</keyword>
<dbReference type="RefSeq" id="WP_241413579.1">
    <property type="nucleotide sequence ID" value="NZ_JAKZGO010000013.1"/>
</dbReference>